<evidence type="ECO:0000259" key="11">
    <source>
        <dbReference type="PROSITE" id="PS50035"/>
    </source>
</evidence>
<name>A0A9W6MSN2_9HYPH</name>
<keyword evidence="8" id="KW-0443">Lipid metabolism</keyword>
<dbReference type="PANTHER" id="PTHR18896">
    <property type="entry name" value="PHOSPHOLIPASE D"/>
    <property type="match status" value="1"/>
</dbReference>
<feature type="region of interest" description="Disordered" evidence="10">
    <location>
        <begin position="159"/>
        <end position="180"/>
    </location>
</feature>
<comment type="catalytic activity">
    <reaction evidence="1">
        <text>a 1,2-diacyl-sn-glycero-3-phosphocholine + H2O = a 1,2-diacyl-sn-glycero-3-phosphate + choline + H(+)</text>
        <dbReference type="Rhea" id="RHEA:14445"/>
        <dbReference type="ChEBI" id="CHEBI:15354"/>
        <dbReference type="ChEBI" id="CHEBI:15377"/>
        <dbReference type="ChEBI" id="CHEBI:15378"/>
        <dbReference type="ChEBI" id="CHEBI:57643"/>
        <dbReference type="ChEBI" id="CHEBI:58608"/>
        <dbReference type="EC" id="3.1.4.4"/>
    </reaction>
</comment>
<feature type="compositionally biased region" description="Basic and acidic residues" evidence="10">
    <location>
        <begin position="159"/>
        <end position="168"/>
    </location>
</feature>
<keyword evidence="6" id="KW-0677">Repeat</keyword>
<evidence type="ECO:0000256" key="10">
    <source>
        <dbReference type="SAM" id="MobiDB-lite"/>
    </source>
</evidence>
<evidence type="ECO:0000256" key="2">
    <source>
        <dbReference type="ARBA" id="ARBA00003145"/>
    </source>
</evidence>
<dbReference type="Pfam" id="PF13091">
    <property type="entry name" value="PLDc_2"/>
    <property type="match status" value="1"/>
</dbReference>
<organism evidence="12 15">
    <name type="scientific">Methylopila capsulata</name>
    <dbReference type="NCBI Taxonomy" id="61654"/>
    <lineage>
        <taxon>Bacteria</taxon>
        <taxon>Pseudomonadati</taxon>
        <taxon>Pseudomonadota</taxon>
        <taxon>Alphaproteobacteria</taxon>
        <taxon>Hyphomicrobiales</taxon>
        <taxon>Methylopilaceae</taxon>
        <taxon>Methylopila</taxon>
    </lineage>
</organism>
<reference evidence="12" key="1">
    <citation type="journal article" date="2014" name="Int. J. Syst. Evol. Microbiol.">
        <title>Complete genome sequence of Corynebacterium casei LMG S-19264T (=DSM 44701T), isolated from a smear-ripened cheese.</title>
        <authorList>
            <consortium name="US DOE Joint Genome Institute (JGI-PGF)"/>
            <person name="Walter F."/>
            <person name="Albersmeier A."/>
            <person name="Kalinowski J."/>
            <person name="Ruckert C."/>
        </authorList>
    </citation>
    <scope>NUCLEOTIDE SEQUENCE</scope>
    <source>
        <strain evidence="12">VKM B-1606</strain>
    </source>
</reference>
<dbReference type="InterPro" id="IPR015679">
    <property type="entry name" value="PLipase_D_fam"/>
</dbReference>
<evidence type="ECO:0000256" key="9">
    <source>
        <dbReference type="ARBA" id="ARBA00029594"/>
    </source>
</evidence>
<sequence>MASDILIPGDTCWRIAHANRLSVIVDAADYYRAARAAILKARRSVLLIGWDFDSRIELEPEGETLEGPNALGPFLSWIADRRPEVSIHLLKWNLGMIETLGRGETPFYMLQWMWKTNIRMKLDAAHPPLAAHHQKIVVVDDALAFCGGIDMTLGRWDTRAHKDDDPARRSPRGKPLQPWHDATICVDGPLAAALGELARERWRRATKEDLPPPSAAEDLWPDFLEPTMRDVDVGIARTVGAYGAIEQVCEIERLYLAAIASARSALYIESQYFASRKIAEAIAARLQEPDGPEIVIVNPDAQDGWLEETTMGSARAKLLRFVRRADRHGRFRIYFPQTTAGAPIYVHAKVMIVDDRLLKVGSSNLNNRSMGFDTESDLAVEARSDDEALRARIRWVRDDLLAEHLGVAAEDVARKIDEAGSLIAAIEAFAVAGRRLAPLEAREVGEIEDALSENDLVDPERPPGFWRRARRTLRLR</sequence>
<dbReference type="AlphaFoldDB" id="A0A9W6MSN2"/>
<dbReference type="CDD" id="cd09140">
    <property type="entry name" value="PLDc_vPLD1_2_like_bac_1"/>
    <property type="match status" value="1"/>
</dbReference>
<reference evidence="12" key="3">
    <citation type="submission" date="2023-01" db="EMBL/GenBank/DDBJ databases">
        <authorList>
            <person name="Sun Q."/>
            <person name="Evtushenko L."/>
        </authorList>
    </citation>
    <scope>NUCLEOTIDE SEQUENCE</scope>
    <source>
        <strain evidence="12">VKM B-1606</strain>
    </source>
</reference>
<comment type="caution">
    <text evidence="12">The sequence shown here is derived from an EMBL/GenBank/DDBJ whole genome shotgun (WGS) entry which is preliminary data.</text>
</comment>
<evidence type="ECO:0000256" key="5">
    <source>
        <dbReference type="ARBA" id="ARBA00022525"/>
    </source>
</evidence>
<evidence type="ECO:0000256" key="4">
    <source>
        <dbReference type="ARBA" id="ARBA00018392"/>
    </source>
</evidence>
<dbReference type="InterPro" id="IPR025202">
    <property type="entry name" value="PLD-like_dom"/>
</dbReference>
<dbReference type="PROSITE" id="PS50035">
    <property type="entry name" value="PLD"/>
    <property type="match status" value="2"/>
</dbReference>
<evidence type="ECO:0000313" key="14">
    <source>
        <dbReference type="Proteomes" id="UP000758856"/>
    </source>
</evidence>
<dbReference type="PANTHER" id="PTHR18896:SF76">
    <property type="entry name" value="PHOSPHOLIPASE"/>
    <property type="match status" value="1"/>
</dbReference>
<accession>A0A9W6MSN2</accession>
<dbReference type="Proteomes" id="UP001143400">
    <property type="component" value="Unassembled WGS sequence"/>
</dbReference>
<dbReference type="EMBL" id="BSFF01000003">
    <property type="protein sequence ID" value="GLK56488.1"/>
    <property type="molecule type" value="Genomic_DNA"/>
</dbReference>
<evidence type="ECO:0000256" key="7">
    <source>
        <dbReference type="ARBA" id="ARBA00022801"/>
    </source>
</evidence>
<dbReference type="CDD" id="cd09143">
    <property type="entry name" value="PLDc_vPLD1_2_like_bac_2"/>
    <property type="match status" value="1"/>
</dbReference>
<dbReference type="Gene3D" id="3.30.870.10">
    <property type="entry name" value="Endonuclease Chain A"/>
    <property type="match status" value="2"/>
</dbReference>
<evidence type="ECO:0000313" key="12">
    <source>
        <dbReference type="EMBL" id="GLK56488.1"/>
    </source>
</evidence>
<keyword evidence="14" id="KW-1185">Reference proteome</keyword>
<dbReference type="Proteomes" id="UP000758856">
    <property type="component" value="Unassembled WGS sequence"/>
</dbReference>
<evidence type="ECO:0000256" key="3">
    <source>
        <dbReference type="ARBA" id="ARBA00004613"/>
    </source>
</evidence>
<dbReference type="Pfam" id="PF00614">
    <property type="entry name" value="PLDc"/>
    <property type="match status" value="1"/>
</dbReference>
<evidence type="ECO:0000256" key="1">
    <source>
        <dbReference type="ARBA" id="ARBA00000798"/>
    </source>
</evidence>
<evidence type="ECO:0000256" key="6">
    <source>
        <dbReference type="ARBA" id="ARBA00022737"/>
    </source>
</evidence>
<evidence type="ECO:0000313" key="13">
    <source>
        <dbReference type="EMBL" id="MBM7852279.1"/>
    </source>
</evidence>
<dbReference type="RefSeq" id="WP_204950691.1">
    <property type="nucleotide sequence ID" value="NZ_BSFF01000003.1"/>
</dbReference>
<proteinExistence type="predicted"/>
<dbReference type="GO" id="GO:0005576">
    <property type="term" value="C:extracellular region"/>
    <property type="evidence" value="ECO:0007669"/>
    <property type="project" value="UniProtKB-SubCell"/>
</dbReference>
<dbReference type="EMBL" id="JAFBCY010000003">
    <property type="protein sequence ID" value="MBM7852279.1"/>
    <property type="molecule type" value="Genomic_DNA"/>
</dbReference>
<gene>
    <name evidence="12" type="ORF">GCM10008170_25070</name>
    <name evidence="13" type="ORF">JOD31_002521</name>
</gene>
<dbReference type="SMART" id="SM00155">
    <property type="entry name" value="PLDc"/>
    <property type="match status" value="2"/>
</dbReference>
<dbReference type="InterPro" id="IPR001736">
    <property type="entry name" value="PLipase_D/transphosphatidylase"/>
</dbReference>
<evidence type="ECO:0000313" key="15">
    <source>
        <dbReference type="Proteomes" id="UP001143400"/>
    </source>
</evidence>
<dbReference type="GO" id="GO:0004630">
    <property type="term" value="F:phospholipase D activity"/>
    <property type="evidence" value="ECO:0007669"/>
    <property type="project" value="UniProtKB-EC"/>
</dbReference>
<feature type="domain" description="PLD phosphodiesterase" evidence="11">
    <location>
        <begin position="342"/>
        <end position="369"/>
    </location>
</feature>
<evidence type="ECO:0000256" key="8">
    <source>
        <dbReference type="ARBA" id="ARBA00023098"/>
    </source>
</evidence>
<dbReference type="SUPFAM" id="SSF56024">
    <property type="entry name" value="Phospholipase D/nuclease"/>
    <property type="match status" value="2"/>
</dbReference>
<dbReference type="GO" id="GO:0009395">
    <property type="term" value="P:phospholipid catabolic process"/>
    <property type="evidence" value="ECO:0007669"/>
    <property type="project" value="TreeGrafter"/>
</dbReference>
<feature type="domain" description="PLD phosphodiesterase" evidence="11">
    <location>
        <begin position="128"/>
        <end position="155"/>
    </location>
</feature>
<comment type="subcellular location">
    <subcellularLocation>
        <location evidence="3">Secreted</location>
    </subcellularLocation>
</comment>
<keyword evidence="5" id="KW-0964">Secreted</keyword>
<comment type="function">
    <text evidence="2">Could be a virulence factor.</text>
</comment>
<keyword evidence="7 13" id="KW-0378">Hydrolase</keyword>
<protein>
    <recommendedName>
        <fullName evidence="4">Phospholipase D</fullName>
    </recommendedName>
    <alternativeName>
        <fullName evidence="9">Choline phosphatase</fullName>
    </alternativeName>
</protein>
<reference evidence="13 14" key="2">
    <citation type="submission" date="2021-01" db="EMBL/GenBank/DDBJ databases">
        <title>Genomic Encyclopedia of Type Strains, Phase IV (KMG-IV): sequencing the most valuable type-strain genomes for metagenomic binning, comparative biology and taxonomic classification.</title>
        <authorList>
            <person name="Goeker M."/>
        </authorList>
    </citation>
    <scope>NUCLEOTIDE SEQUENCE [LARGE SCALE GENOMIC DNA]</scope>
    <source>
        <strain evidence="13 14">DSM 6130</strain>
    </source>
</reference>